<proteinExistence type="predicted"/>
<accession>A0ABR6YQZ7</accession>
<protein>
    <submittedName>
        <fullName evidence="1">Uncharacterized protein</fullName>
    </submittedName>
</protein>
<keyword evidence="2" id="KW-1185">Reference proteome</keyword>
<evidence type="ECO:0000313" key="1">
    <source>
        <dbReference type="EMBL" id="MBC3886319.1"/>
    </source>
</evidence>
<dbReference type="EMBL" id="JACOGC010000006">
    <property type="protein sequence ID" value="MBC3886319.1"/>
    <property type="molecule type" value="Genomic_DNA"/>
</dbReference>
<dbReference type="RefSeq" id="WP_186863877.1">
    <property type="nucleotide sequence ID" value="NZ_JACOGC010000006.1"/>
</dbReference>
<gene>
    <name evidence="1" type="ORF">H8K27_14390</name>
</gene>
<dbReference type="Proteomes" id="UP000613113">
    <property type="component" value="Unassembled WGS sequence"/>
</dbReference>
<comment type="caution">
    <text evidence="1">The sequence shown here is derived from an EMBL/GenBank/DDBJ whole genome shotgun (WGS) entry which is preliminary data.</text>
</comment>
<sequence length="134" mass="15351">MLFQNRTSNLAERRILADQKAKAVRIAQDEKAKREAAAWRERNTPLPARLKKWLDSLPESVRYAGLTMEIARENLSGKFRGKAAAPQIGIALRQMGYVRVRIWRGESIGHISLWFPPDAPESVPRRPRGYAKSW</sequence>
<evidence type="ECO:0000313" key="2">
    <source>
        <dbReference type="Proteomes" id="UP000613113"/>
    </source>
</evidence>
<organism evidence="1 2">
    <name type="scientific">Undibacterium griseum</name>
    <dbReference type="NCBI Taxonomy" id="2762295"/>
    <lineage>
        <taxon>Bacteria</taxon>
        <taxon>Pseudomonadati</taxon>
        <taxon>Pseudomonadota</taxon>
        <taxon>Betaproteobacteria</taxon>
        <taxon>Burkholderiales</taxon>
        <taxon>Oxalobacteraceae</taxon>
        <taxon>Undibacterium</taxon>
    </lineage>
</organism>
<reference evidence="1 2" key="1">
    <citation type="submission" date="2020-08" db="EMBL/GenBank/DDBJ databases">
        <title>Novel species isolated from subtropical streams in China.</title>
        <authorList>
            <person name="Lu H."/>
        </authorList>
    </citation>
    <scope>NUCLEOTIDE SEQUENCE [LARGE SCALE GENOMIC DNA]</scope>
    <source>
        <strain evidence="1 2">FT31W</strain>
    </source>
</reference>
<name>A0ABR6YQZ7_9BURK</name>